<dbReference type="NCBIfam" id="TIGR01024">
    <property type="entry name" value="rplS_bact"/>
    <property type="match status" value="1"/>
</dbReference>
<keyword evidence="2" id="KW-0699">rRNA-binding</keyword>
<keyword evidence="2" id="KW-0694">RNA-binding</keyword>
<dbReference type="PANTHER" id="PTHR15680:SF10">
    <property type="entry name" value="LARGE RIBOSOMAL SUBUNIT PROTEIN BL19CY-RELATED"/>
    <property type="match status" value="1"/>
</dbReference>
<dbReference type="EMBL" id="JAXIOK010000021">
    <property type="protein sequence ID" value="KAK4746525.1"/>
    <property type="molecule type" value="Genomic_DNA"/>
</dbReference>
<feature type="compositionally biased region" description="Basic and acidic residues" evidence="6">
    <location>
        <begin position="171"/>
        <end position="180"/>
    </location>
</feature>
<feature type="region of interest" description="Disordered" evidence="6">
    <location>
        <begin position="141"/>
        <end position="180"/>
    </location>
</feature>
<gene>
    <name evidence="7" type="ORF">SAY87_012837</name>
</gene>
<dbReference type="Proteomes" id="UP001345219">
    <property type="component" value="Chromosome 10"/>
</dbReference>
<evidence type="ECO:0008006" key="9">
    <source>
        <dbReference type="Google" id="ProtNLM"/>
    </source>
</evidence>
<dbReference type="InterPro" id="IPR001857">
    <property type="entry name" value="Ribosomal_bL19"/>
</dbReference>
<dbReference type="AlphaFoldDB" id="A0AAN7GI60"/>
<dbReference type="PANTHER" id="PTHR15680">
    <property type="entry name" value="RIBOSOMAL PROTEIN L19"/>
    <property type="match status" value="1"/>
</dbReference>
<dbReference type="Pfam" id="PF01245">
    <property type="entry name" value="Ribosomal_L19"/>
    <property type="match status" value="1"/>
</dbReference>
<evidence type="ECO:0000256" key="6">
    <source>
        <dbReference type="SAM" id="MobiDB-lite"/>
    </source>
</evidence>
<dbReference type="GO" id="GO:0005840">
    <property type="term" value="C:ribosome"/>
    <property type="evidence" value="ECO:0007669"/>
    <property type="project" value="UniProtKB-KW"/>
</dbReference>
<reference evidence="7 8" key="1">
    <citation type="journal article" date="2023" name="Hortic Res">
        <title>Pangenome of water caltrop reveals structural variations and asymmetric subgenome divergence after allopolyploidization.</title>
        <authorList>
            <person name="Zhang X."/>
            <person name="Chen Y."/>
            <person name="Wang L."/>
            <person name="Yuan Y."/>
            <person name="Fang M."/>
            <person name="Shi L."/>
            <person name="Lu R."/>
            <person name="Comes H.P."/>
            <person name="Ma Y."/>
            <person name="Chen Y."/>
            <person name="Huang G."/>
            <person name="Zhou Y."/>
            <person name="Zheng Z."/>
            <person name="Qiu Y."/>
        </authorList>
    </citation>
    <scope>NUCLEOTIDE SEQUENCE [LARGE SCALE GENOMIC DNA]</scope>
    <source>
        <tissue evidence="7">Roots</tissue>
    </source>
</reference>
<name>A0AAN7GI60_9MYRT</name>
<evidence type="ECO:0000256" key="2">
    <source>
        <dbReference type="ARBA" id="ARBA00022730"/>
    </source>
</evidence>
<dbReference type="FunFam" id="2.30.30.790:FF:000004">
    <property type="entry name" value="50S ribosomal protein L19, chloroplastic"/>
    <property type="match status" value="1"/>
</dbReference>
<dbReference type="Gene3D" id="2.30.30.790">
    <property type="match status" value="1"/>
</dbReference>
<dbReference type="GO" id="GO:0006412">
    <property type="term" value="P:translation"/>
    <property type="evidence" value="ECO:0007669"/>
    <property type="project" value="InterPro"/>
</dbReference>
<comment type="similarity">
    <text evidence="1">Belongs to the bacterial ribosomal protein bL19 family.</text>
</comment>
<evidence type="ECO:0000313" key="7">
    <source>
        <dbReference type="EMBL" id="KAK4746525.1"/>
    </source>
</evidence>
<dbReference type="PRINTS" id="PR00061">
    <property type="entry name" value="RIBOSOMALL19"/>
</dbReference>
<sequence length="303" mass="33986">MSIRPRVDGGVVFYHALRISHWIVADGHLLLLFFNEKQIRLPSTVSNHDFFTINFHSPLSLHKNLATMASQVLPQQAVISIPPNLQQRVPKLRFSAIVSGCSSRFASSIGFPIFRTYSNTIGLQRSSIAVASRRQIFVSRAESTGEAEPVPEGSDEALTAEEGPEAEAEAEVEKAADEAKPPWKPRVKLGDIMGILNKRAIEASEQERPVPDLRTGDIVEIKLEVPENRRRLSVYKGIIISKQNAGIHTTIRIRRIIAGVGVEIVFPVYSPNIKEIKVVSHRKVRRARLYYLRDKLPRLSTFK</sequence>
<dbReference type="InterPro" id="IPR008991">
    <property type="entry name" value="Translation_prot_SH3-like_sf"/>
</dbReference>
<keyword evidence="3" id="KW-0689">Ribosomal protein</keyword>
<dbReference type="GO" id="GO:1990904">
    <property type="term" value="C:ribonucleoprotein complex"/>
    <property type="evidence" value="ECO:0007669"/>
    <property type="project" value="UniProtKB-KW"/>
</dbReference>
<accession>A0AAN7GI60</accession>
<keyword evidence="8" id="KW-1185">Reference proteome</keyword>
<proteinExistence type="inferred from homology"/>
<comment type="caution">
    <text evidence="7">The sequence shown here is derived from an EMBL/GenBank/DDBJ whole genome shotgun (WGS) entry which is preliminary data.</text>
</comment>
<comment type="function">
    <text evidence="5">Located at the 30S-50S ribosomal subunit interface and binds directly to 23S ribosomal RNA.</text>
</comment>
<protein>
    <recommendedName>
        <fullName evidence="9">50S ribosomal protein L19, chloroplastic</fullName>
    </recommendedName>
</protein>
<dbReference type="GO" id="GO:0003735">
    <property type="term" value="F:structural constituent of ribosome"/>
    <property type="evidence" value="ECO:0007669"/>
    <property type="project" value="InterPro"/>
</dbReference>
<dbReference type="SUPFAM" id="SSF50104">
    <property type="entry name" value="Translation proteins SH3-like domain"/>
    <property type="match status" value="1"/>
</dbReference>
<evidence type="ECO:0000256" key="1">
    <source>
        <dbReference type="ARBA" id="ARBA00005781"/>
    </source>
</evidence>
<keyword evidence="4" id="KW-0687">Ribonucleoprotein</keyword>
<evidence type="ECO:0000256" key="5">
    <source>
        <dbReference type="ARBA" id="ARBA00056903"/>
    </source>
</evidence>
<feature type="compositionally biased region" description="Acidic residues" evidence="6">
    <location>
        <begin position="153"/>
        <end position="170"/>
    </location>
</feature>
<dbReference type="GO" id="GO:0019843">
    <property type="term" value="F:rRNA binding"/>
    <property type="evidence" value="ECO:0007669"/>
    <property type="project" value="UniProtKB-KW"/>
</dbReference>
<organism evidence="7 8">
    <name type="scientific">Trapa incisa</name>
    <dbReference type="NCBI Taxonomy" id="236973"/>
    <lineage>
        <taxon>Eukaryota</taxon>
        <taxon>Viridiplantae</taxon>
        <taxon>Streptophyta</taxon>
        <taxon>Embryophyta</taxon>
        <taxon>Tracheophyta</taxon>
        <taxon>Spermatophyta</taxon>
        <taxon>Magnoliopsida</taxon>
        <taxon>eudicotyledons</taxon>
        <taxon>Gunneridae</taxon>
        <taxon>Pentapetalae</taxon>
        <taxon>rosids</taxon>
        <taxon>malvids</taxon>
        <taxon>Myrtales</taxon>
        <taxon>Lythraceae</taxon>
        <taxon>Trapa</taxon>
    </lineage>
</organism>
<dbReference type="InterPro" id="IPR038657">
    <property type="entry name" value="Ribosomal_bL19_sf"/>
</dbReference>
<dbReference type="GO" id="GO:0003729">
    <property type="term" value="F:mRNA binding"/>
    <property type="evidence" value="ECO:0007669"/>
    <property type="project" value="UniProtKB-ARBA"/>
</dbReference>
<evidence type="ECO:0000313" key="8">
    <source>
        <dbReference type="Proteomes" id="UP001345219"/>
    </source>
</evidence>
<evidence type="ECO:0000256" key="4">
    <source>
        <dbReference type="ARBA" id="ARBA00023274"/>
    </source>
</evidence>
<evidence type="ECO:0000256" key="3">
    <source>
        <dbReference type="ARBA" id="ARBA00022980"/>
    </source>
</evidence>